<organism evidence="8 9">
    <name type="scientific">Striga asiatica</name>
    <name type="common">Asiatic witchweed</name>
    <name type="synonym">Buchnera asiatica</name>
    <dbReference type="NCBI Taxonomy" id="4170"/>
    <lineage>
        <taxon>Eukaryota</taxon>
        <taxon>Viridiplantae</taxon>
        <taxon>Streptophyta</taxon>
        <taxon>Embryophyta</taxon>
        <taxon>Tracheophyta</taxon>
        <taxon>Spermatophyta</taxon>
        <taxon>Magnoliopsida</taxon>
        <taxon>eudicotyledons</taxon>
        <taxon>Gunneridae</taxon>
        <taxon>Pentapetalae</taxon>
        <taxon>asterids</taxon>
        <taxon>lamiids</taxon>
        <taxon>Lamiales</taxon>
        <taxon>Orobanchaceae</taxon>
        <taxon>Buchnereae</taxon>
        <taxon>Striga</taxon>
    </lineage>
</organism>
<keyword evidence="3 8" id="KW-0238">DNA-binding</keyword>
<comment type="caution">
    <text evidence="8">The sequence shown here is derived from an EMBL/GenBank/DDBJ whole genome shotgun (WGS) entry which is preliminary data.</text>
</comment>
<evidence type="ECO:0000256" key="3">
    <source>
        <dbReference type="ARBA" id="ARBA00023125"/>
    </source>
</evidence>
<feature type="region of interest" description="Disordered" evidence="6">
    <location>
        <begin position="220"/>
        <end position="256"/>
    </location>
</feature>
<evidence type="ECO:0000256" key="2">
    <source>
        <dbReference type="ARBA" id="ARBA00023015"/>
    </source>
</evidence>
<evidence type="ECO:0000256" key="6">
    <source>
        <dbReference type="SAM" id="MobiDB-lite"/>
    </source>
</evidence>
<evidence type="ECO:0000259" key="7">
    <source>
        <dbReference type="PROSITE" id="PS50811"/>
    </source>
</evidence>
<reference evidence="9" key="1">
    <citation type="journal article" date="2019" name="Curr. Biol.">
        <title>Genome Sequence of Striga asiatica Provides Insight into the Evolution of Plant Parasitism.</title>
        <authorList>
            <person name="Yoshida S."/>
            <person name="Kim S."/>
            <person name="Wafula E.K."/>
            <person name="Tanskanen J."/>
            <person name="Kim Y.M."/>
            <person name="Honaas L."/>
            <person name="Yang Z."/>
            <person name="Spallek T."/>
            <person name="Conn C.E."/>
            <person name="Ichihashi Y."/>
            <person name="Cheong K."/>
            <person name="Cui S."/>
            <person name="Der J.P."/>
            <person name="Gundlach H."/>
            <person name="Jiao Y."/>
            <person name="Hori C."/>
            <person name="Ishida J.K."/>
            <person name="Kasahara H."/>
            <person name="Kiba T."/>
            <person name="Kim M.S."/>
            <person name="Koo N."/>
            <person name="Laohavisit A."/>
            <person name="Lee Y.H."/>
            <person name="Lumba S."/>
            <person name="McCourt P."/>
            <person name="Mortimer J.C."/>
            <person name="Mutuku J.M."/>
            <person name="Nomura T."/>
            <person name="Sasaki-Sekimoto Y."/>
            <person name="Seto Y."/>
            <person name="Wang Y."/>
            <person name="Wakatake T."/>
            <person name="Sakakibara H."/>
            <person name="Demura T."/>
            <person name="Yamaguchi S."/>
            <person name="Yoneyama K."/>
            <person name="Manabe R.I."/>
            <person name="Nelson D.C."/>
            <person name="Schulman A.H."/>
            <person name="Timko M.P."/>
            <person name="dePamphilis C.W."/>
            <person name="Choi D."/>
            <person name="Shirasu K."/>
        </authorList>
    </citation>
    <scope>NUCLEOTIDE SEQUENCE [LARGE SCALE GENOMIC DNA]</scope>
    <source>
        <strain evidence="9">cv. UVA1</strain>
    </source>
</reference>
<dbReference type="Proteomes" id="UP000325081">
    <property type="component" value="Unassembled WGS sequence"/>
</dbReference>
<proteinExistence type="predicted"/>
<evidence type="ECO:0000313" key="9">
    <source>
        <dbReference type="Proteomes" id="UP000325081"/>
    </source>
</evidence>
<keyword evidence="4" id="KW-0804">Transcription</keyword>
<dbReference type="GO" id="GO:0043565">
    <property type="term" value="F:sequence-specific DNA binding"/>
    <property type="evidence" value="ECO:0007669"/>
    <property type="project" value="InterPro"/>
</dbReference>
<sequence length="289" mass="32957">MKQTKRGGFWGGEEFHAKRERVVMKLLTGRASAARLQYLLRGEGSCPDELGQLAGQIARSFSETISEMGSWLGSLPAATVDCGGKKGPTMVKERRGCYKRRRTSDSWIEESPTTEDGFAWRKYGQKEIMNSNYPRCYYRCTHKHEGCKATKQVQMIKDDPITYQTTYFNRHICREQSNQHVTVCSDPVDSNLICFDLNNIQPKQDNHSLISTVIPQVKQEANNKDHHTQSDDQDLNSDEVKSTLQDPWQDIDSGLEPLGYKPDCGMGSLHELDEEVNQLGDIDYSWYMD</sequence>
<dbReference type="GO" id="GO:0003700">
    <property type="term" value="F:DNA-binding transcription factor activity"/>
    <property type="evidence" value="ECO:0007669"/>
    <property type="project" value="InterPro"/>
</dbReference>
<evidence type="ECO:0000256" key="5">
    <source>
        <dbReference type="ARBA" id="ARBA00023242"/>
    </source>
</evidence>
<dbReference type="InterPro" id="IPR003657">
    <property type="entry name" value="WRKY_dom"/>
</dbReference>
<dbReference type="GO" id="GO:0005634">
    <property type="term" value="C:nucleus"/>
    <property type="evidence" value="ECO:0007669"/>
    <property type="project" value="UniProtKB-SubCell"/>
</dbReference>
<protein>
    <submittedName>
        <fullName evidence="8">WRKY DNA-binding protein 70</fullName>
    </submittedName>
</protein>
<dbReference type="InterPro" id="IPR044810">
    <property type="entry name" value="WRKY_plant"/>
</dbReference>
<keyword evidence="2" id="KW-0805">Transcription regulation</keyword>
<dbReference type="InterPro" id="IPR036576">
    <property type="entry name" value="WRKY_dom_sf"/>
</dbReference>
<feature type="compositionally biased region" description="Basic and acidic residues" evidence="6">
    <location>
        <begin position="221"/>
        <end position="230"/>
    </location>
</feature>
<dbReference type="AlphaFoldDB" id="A0A5A7QZL2"/>
<feature type="domain" description="WRKY" evidence="7">
    <location>
        <begin position="109"/>
        <end position="171"/>
    </location>
</feature>
<evidence type="ECO:0000313" key="8">
    <source>
        <dbReference type="EMBL" id="GER50873.1"/>
    </source>
</evidence>
<name>A0A5A7QZL2_STRAF</name>
<keyword evidence="9" id="KW-1185">Reference proteome</keyword>
<dbReference type="Pfam" id="PF03106">
    <property type="entry name" value="WRKY"/>
    <property type="match status" value="1"/>
</dbReference>
<evidence type="ECO:0000256" key="4">
    <source>
        <dbReference type="ARBA" id="ARBA00023163"/>
    </source>
</evidence>
<dbReference type="Gene3D" id="2.20.25.80">
    <property type="entry name" value="WRKY domain"/>
    <property type="match status" value="1"/>
</dbReference>
<gene>
    <name evidence="8" type="ORF">STAS_28195</name>
</gene>
<evidence type="ECO:0000256" key="1">
    <source>
        <dbReference type="ARBA" id="ARBA00004123"/>
    </source>
</evidence>
<comment type="subcellular location">
    <subcellularLocation>
        <location evidence="1">Nucleus</location>
    </subcellularLocation>
</comment>
<dbReference type="PANTHER" id="PTHR31282">
    <property type="entry name" value="WRKY TRANSCRIPTION FACTOR 21-RELATED"/>
    <property type="match status" value="1"/>
</dbReference>
<dbReference type="PROSITE" id="PS50811">
    <property type="entry name" value="WRKY"/>
    <property type="match status" value="1"/>
</dbReference>
<dbReference type="SUPFAM" id="SSF118290">
    <property type="entry name" value="WRKY DNA-binding domain"/>
    <property type="match status" value="1"/>
</dbReference>
<dbReference type="SMART" id="SM00774">
    <property type="entry name" value="WRKY"/>
    <property type="match status" value="1"/>
</dbReference>
<dbReference type="EMBL" id="BKCP01009404">
    <property type="protein sequence ID" value="GER50873.1"/>
    <property type="molecule type" value="Genomic_DNA"/>
</dbReference>
<dbReference type="OrthoDB" id="2021064at2759"/>
<accession>A0A5A7QZL2</accession>
<keyword evidence="5" id="KW-0539">Nucleus</keyword>